<feature type="domain" description="HTH cro/C1-type" evidence="2">
    <location>
        <begin position="543"/>
        <end position="573"/>
    </location>
</feature>
<evidence type="ECO:0000259" key="2">
    <source>
        <dbReference type="PROSITE" id="PS50943"/>
    </source>
</evidence>
<dbReference type="CDD" id="cd00093">
    <property type="entry name" value="HTH_XRE"/>
    <property type="match status" value="1"/>
</dbReference>
<feature type="region of interest" description="Disordered" evidence="1">
    <location>
        <begin position="513"/>
        <end position="532"/>
    </location>
</feature>
<evidence type="ECO:0000256" key="1">
    <source>
        <dbReference type="SAM" id="MobiDB-lite"/>
    </source>
</evidence>
<dbReference type="Proteomes" id="UP000031982">
    <property type="component" value="Unassembled WGS sequence"/>
</dbReference>
<accession>A0ABR5ARZ8</accession>
<name>A0ABR5ARZ8_BACBA</name>
<sequence length="598" mass="69606">MNEYINPNKLALSDDFFKLAVLEEVQRYFSNSFIIEEWQQYVMKEINQTFDNQKTYRSFDYLCEIVRSLLVNKKVTQENIREVFKEHHKHVLEQIGEYVNEDFPLDVHLSVNEAAVQLAKEERHLVSSMDYQFHLVRNIVTQPKAFVSAGESDDVFQAEIKDSRGNVHGMARVNVAGGLDMPFTDEEQEYWDKLRTAFSAMDEMTADIFDIICFLFLFAPKDEDGYLYFHSNDALKLRSNLVDPNSSLEVRERDRFNIMSRVKALSNIWISLKEGEVIEVDESDLKESKKYKYRDFQKMFEVGKVRAAYDENDKFLGIYACQIKPTSLLTSFLNENKRLGIIDLSALEFHPVRQRPEKRLSRYLATQWFIRLSKNNLYQPFTVKTLVREIDFPVRMRGLDMYDRFVKALDELKAKGIVKDWYFTEPVDFSLFGKTGWLSYFHGLKVAIIPSAEMLEKNKRKLSILQDQHQVDSLAINQMIESLTQPVIIQEMGQRRGRPASFEPVVKKAAVGRETAPAPSQPVIGKEEPAPEITEDSLTAEMVIAERERRGLSLAKAAKEIGIGYNTLKRFENKETKRRNKKNDLKIVQWLKKSQLEE</sequence>
<protein>
    <recommendedName>
        <fullName evidence="2">HTH cro/C1-type domain-containing protein</fullName>
    </recommendedName>
</protein>
<dbReference type="EMBL" id="JXLP01000014">
    <property type="protein sequence ID" value="KIL77518.1"/>
    <property type="molecule type" value="Genomic_DNA"/>
</dbReference>
<proteinExistence type="predicted"/>
<organism evidence="3 4">
    <name type="scientific">Bacillus badius</name>
    <dbReference type="NCBI Taxonomy" id="1455"/>
    <lineage>
        <taxon>Bacteria</taxon>
        <taxon>Bacillati</taxon>
        <taxon>Bacillota</taxon>
        <taxon>Bacilli</taxon>
        <taxon>Bacillales</taxon>
        <taxon>Bacillaceae</taxon>
        <taxon>Pseudobacillus</taxon>
    </lineage>
</organism>
<dbReference type="RefSeq" id="WP_041114164.1">
    <property type="nucleotide sequence ID" value="NZ_JARTHD010000026.1"/>
</dbReference>
<comment type="caution">
    <text evidence="3">The sequence shown here is derived from an EMBL/GenBank/DDBJ whole genome shotgun (WGS) entry which is preliminary data.</text>
</comment>
<reference evidence="3 4" key="1">
    <citation type="submission" date="2015-01" db="EMBL/GenBank/DDBJ databases">
        <title>Genome Assembly of Bacillus badius MTCC 1458.</title>
        <authorList>
            <person name="Verma A."/>
            <person name="Khatri I."/>
            <person name="Mual P."/>
            <person name="Subramanian S."/>
            <person name="Krishnamurthi S."/>
        </authorList>
    </citation>
    <scope>NUCLEOTIDE SEQUENCE [LARGE SCALE GENOMIC DNA]</scope>
    <source>
        <strain evidence="3 4">MTCC 1458</strain>
    </source>
</reference>
<keyword evidence="4" id="KW-1185">Reference proteome</keyword>
<gene>
    <name evidence="3" type="ORF">SD77_1504</name>
</gene>
<dbReference type="InterPro" id="IPR001387">
    <property type="entry name" value="Cro/C1-type_HTH"/>
</dbReference>
<evidence type="ECO:0000313" key="4">
    <source>
        <dbReference type="Proteomes" id="UP000031982"/>
    </source>
</evidence>
<dbReference type="PROSITE" id="PS50943">
    <property type="entry name" value="HTH_CROC1"/>
    <property type="match status" value="1"/>
</dbReference>
<evidence type="ECO:0000313" key="3">
    <source>
        <dbReference type="EMBL" id="KIL77518.1"/>
    </source>
</evidence>